<feature type="transmembrane region" description="Helical" evidence="13">
    <location>
        <begin position="70"/>
        <end position="90"/>
    </location>
</feature>
<evidence type="ECO:0000256" key="3">
    <source>
        <dbReference type="ARBA" id="ARBA00022448"/>
    </source>
</evidence>
<keyword evidence="4" id="KW-0633">Potassium transport</keyword>
<evidence type="ECO:0000256" key="4">
    <source>
        <dbReference type="ARBA" id="ARBA00022538"/>
    </source>
</evidence>
<dbReference type="OrthoDB" id="7626281at2"/>
<keyword evidence="11" id="KW-0407">Ion channel</keyword>
<keyword evidence="7" id="KW-0630">Potassium</keyword>
<dbReference type="Proteomes" id="UP000295292">
    <property type="component" value="Unassembled WGS sequence"/>
</dbReference>
<proteinExistence type="inferred from homology"/>
<evidence type="ECO:0000256" key="13">
    <source>
        <dbReference type="SAM" id="Phobius"/>
    </source>
</evidence>
<feature type="transmembrane region" description="Helical" evidence="13">
    <location>
        <begin position="9"/>
        <end position="27"/>
    </location>
</feature>
<comment type="similarity">
    <text evidence="2">Belongs to the TMEM175 family.</text>
</comment>
<gene>
    <name evidence="14" type="ORF">CLV99_0921</name>
</gene>
<comment type="caution">
    <text evidence="14">The sequence shown here is derived from an EMBL/GenBank/DDBJ whole genome shotgun (WGS) entry which is preliminary data.</text>
</comment>
<keyword evidence="15" id="KW-1185">Reference proteome</keyword>
<dbReference type="EMBL" id="SNYV01000011">
    <property type="protein sequence ID" value="TDQ79483.1"/>
    <property type="molecule type" value="Genomic_DNA"/>
</dbReference>
<evidence type="ECO:0000256" key="1">
    <source>
        <dbReference type="ARBA" id="ARBA00004141"/>
    </source>
</evidence>
<dbReference type="PANTHER" id="PTHR31462">
    <property type="entry name" value="ENDOSOMAL/LYSOSOMAL POTASSIUM CHANNEL TMEM175"/>
    <property type="match status" value="1"/>
</dbReference>
<evidence type="ECO:0000256" key="7">
    <source>
        <dbReference type="ARBA" id="ARBA00022958"/>
    </source>
</evidence>
<feature type="transmembrane region" description="Helical" evidence="13">
    <location>
        <begin position="102"/>
        <end position="122"/>
    </location>
</feature>
<evidence type="ECO:0000256" key="5">
    <source>
        <dbReference type="ARBA" id="ARBA00022692"/>
    </source>
</evidence>
<evidence type="ECO:0000256" key="8">
    <source>
        <dbReference type="ARBA" id="ARBA00022989"/>
    </source>
</evidence>
<keyword evidence="3" id="KW-0813">Transport</keyword>
<dbReference type="RefSeq" id="WP_133583275.1">
    <property type="nucleotide sequence ID" value="NZ_SNYV01000011.1"/>
</dbReference>
<evidence type="ECO:0000256" key="10">
    <source>
        <dbReference type="ARBA" id="ARBA00023136"/>
    </source>
</evidence>
<evidence type="ECO:0000313" key="15">
    <source>
        <dbReference type="Proteomes" id="UP000295292"/>
    </source>
</evidence>
<comment type="catalytic activity">
    <reaction evidence="12">
        <text>K(+)(in) = K(+)(out)</text>
        <dbReference type="Rhea" id="RHEA:29463"/>
        <dbReference type="ChEBI" id="CHEBI:29103"/>
    </reaction>
</comment>
<evidence type="ECO:0000256" key="9">
    <source>
        <dbReference type="ARBA" id="ARBA00023065"/>
    </source>
</evidence>
<dbReference type="InterPro" id="IPR010617">
    <property type="entry name" value="TMEM175-like"/>
</dbReference>
<feature type="transmembrane region" description="Helical" evidence="13">
    <location>
        <begin position="151"/>
        <end position="180"/>
    </location>
</feature>
<protein>
    <submittedName>
        <fullName evidence="14">Putative membrane protein</fullName>
    </submittedName>
</protein>
<dbReference type="GO" id="GO:0015252">
    <property type="term" value="F:proton channel activity"/>
    <property type="evidence" value="ECO:0007669"/>
    <property type="project" value="InterPro"/>
</dbReference>
<keyword evidence="6" id="KW-0631">Potassium channel</keyword>
<dbReference type="PANTHER" id="PTHR31462:SF5">
    <property type="entry name" value="ENDOSOMAL_LYSOSOMAL PROTON CHANNEL TMEM175"/>
    <property type="match status" value="1"/>
</dbReference>
<evidence type="ECO:0000256" key="6">
    <source>
        <dbReference type="ARBA" id="ARBA00022826"/>
    </source>
</evidence>
<dbReference type="Pfam" id="PF06736">
    <property type="entry name" value="TMEM175"/>
    <property type="match status" value="1"/>
</dbReference>
<evidence type="ECO:0000256" key="2">
    <source>
        <dbReference type="ARBA" id="ARBA00006920"/>
    </source>
</evidence>
<dbReference type="GO" id="GO:0016020">
    <property type="term" value="C:membrane"/>
    <property type="evidence" value="ECO:0007669"/>
    <property type="project" value="UniProtKB-SubCell"/>
</dbReference>
<keyword evidence="8 13" id="KW-1133">Transmembrane helix</keyword>
<keyword evidence="5 13" id="KW-0812">Transmembrane</keyword>
<reference evidence="14 15" key="1">
    <citation type="submission" date="2019-03" db="EMBL/GenBank/DDBJ databases">
        <title>Genomic Encyclopedia of Archaeal and Bacterial Type Strains, Phase II (KMG-II): from individual species to whole genera.</title>
        <authorList>
            <person name="Goeker M."/>
        </authorList>
    </citation>
    <scope>NUCLEOTIDE SEQUENCE [LARGE SCALE GENOMIC DNA]</scope>
    <source>
        <strain evidence="14 15">DSM 28353</strain>
    </source>
</reference>
<keyword evidence="10 13" id="KW-0472">Membrane</keyword>
<dbReference type="AlphaFoldDB" id="A0A4R6WH40"/>
<accession>A0A4R6WH40</accession>
<comment type="subcellular location">
    <subcellularLocation>
        <location evidence="1">Membrane</location>
        <topology evidence="1">Multi-pass membrane protein</topology>
    </subcellularLocation>
</comment>
<feature type="transmembrane region" description="Helical" evidence="13">
    <location>
        <begin position="39"/>
        <end position="58"/>
    </location>
</feature>
<dbReference type="GO" id="GO:0005267">
    <property type="term" value="F:potassium channel activity"/>
    <property type="evidence" value="ECO:0007669"/>
    <property type="project" value="UniProtKB-KW"/>
</dbReference>
<evidence type="ECO:0000256" key="12">
    <source>
        <dbReference type="ARBA" id="ARBA00034430"/>
    </source>
</evidence>
<sequence>MTTSRLEAFSDGVLAIIITIMVLGLEVPKGDDLQSLVPLIPKLLNYLLSFIYVGIYWNNHHHLFQVIQKVNGTLLWLNLLLLFFLSLLPISTNWLGEHDHSAWPVVVYGMILFLSSISFALIEKYALRLDNQNEALQKSFKNRKKEIASTLLYAIAIVLAFSFPYVSIFLYAFVACLWIVPDRRIEKSLS</sequence>
<evidence type="ECO:0000313" key="14">
    <source>
        <dbReference type="EMBL" id="TDQ79483.1"/>
    </source>
</evidence>
<evidence type="ECO:0000256" key="11">
    <source>
        <dbReference type="ARBA" id="ARBA00023303"/>
    </source>
</evidence>
<keyword evidence="9" id="KW-0406">Ion transport</keyword>
<name>A0A4R6WH40_9SPHI</name>
<organism evidence="14 15">
    <name type="scientific">Sphingobacterium yanglingense</name>
    <dbReference type="NCBI Taxonomy" id="1437280"/>
    <lineage>
        <taxon>Bacteria</taxon>
        <taxon>Pseudomonadati</taxon>
        <taxon>Bacteroidota</taxon>
        <taxon>Sphingobacteriia</taxon>
        <taxon>Sphingobacteriales</taxon>
        <taxon>Sphingobacteriaceae</taxon>
        <taxon>Sphingobacterium</taxon>
    </lineage>
</organism>